<sequence>MNIEHDLLFPVPVFFCFAVLKCKSRSLPKPGMGDVKTRCFYLIIQKPVQINVFFSGLRSLRI</sequence>
<keyword evidence="2" id="KW-1185">Reference proteome</keyword>
<protein>
    <submittedName>
        <fullName evidence="1">Uncharacterized protein</fullName>
    </submittedName>
</protein>
<gene>
    <name evidence="1" type="ORF">ED312_14165</name>
</gene>
<name>A0A3N0E8A9_SINP1</name>
<dbReference type="EMBL" id="RJTM01000099">
    <property type="protein sequence ID" value="RNL84084.1"/>
    <property type="molecule type" value="Genomic_DNA"/>
</dbReference>
<dbReference type="AlphaFoldDB" id="A0A3N0E8A9"/>
<evidence type="ECO:0000313" key="2">
    <source>
        <dbReference type="Proteomes" id="UP000267469"/>
    </source>
</evidence>
<accession>A0A3N0E8A9</accession>
<organism evidence="1 2">
    <name type="scientific">Sinomicrobium pectinilyticum</name>
    <dbReference type="NCBI Taxonomy" id="1084421"/>
    <lineage>
        <taxon>Bacteria</taxon>
        <taxon>Pseudomonadati</taxon>
        <taxon>Bacteroidota</taxon>
        <taxon>Flavobacteriia</taxon>
        <taxon>Flavobacteriales</taxon>
        <taxon>Flavobacteriaceae</taxon>
        <taxon>Sinomicrobium</taxon>
    </lineage>
</organism>
<dbReference type="Proteomes" id="UP000267469">
    <property type="component" value="Unassembled WGS sequence"/>
</dbReference>
<proteinExistence type="predicted"/>
<comment type="caution">
    <text evidence="1">The sequence shown here is derived from an EMBL/GenBank/DDBJ whole genome shotgun (WGS) entry which is preliminary data.</text>
</comment>
<evidence type="ECO:0000313" key="1">
    <source>
        <dbReference type="EMBL" id="RNL84084.1"/>
    </source>
</evidence>
<reference evidence="1 2" key="1">
    <citation type="submission" date="2018-10" db="EMBL/GenBank/DDBJ databases">
        <title>Sinomicrobium pectinilyticum sp. nov., a pectinase-producing bacterium isolated from alkaline and saline soil, and emended description of the genus Sinomicrobium.</title>
        <authorList>
            <person name="Cheng B."/>
            <person name="Li C."/>
            <person name="Lai Q."/>
            <person name="Du M."/>
            <person name="Shao Z."/>
            <person name="Xu P."/>
            <person name="Yang C."/>
        </authorList>
    </citation>
    <scope>NUCLEOTIDE SEQUENCE [LARGE SCALE GENOMIC DNA]</scope>
    <source>
        <strain evidence="1 2">5DNS001</strain>
    </source>
</reference>